<dbReference type="GO" id="GO:0005737">
    <property type="term" value="C:cytoplasm"/>
    <property type="evidence" value="ECO:0007669"/>
    <property type="project" value="TreeGrafter"/>
</dbReference>
<dbReference type="AlphaFoldDB" id="E4V2C4"/>
<dbReference type="EMBL" id="DS989827">
    <property type="protein sequence ID" value="EFR04189.1"/>
    <property type="molecule type" value="Genomic_DNA"/>
</dbReference>
<dbReference type="RefSeq" id="XP_003171197.1">
    <property type="nucleotide sequence ID" value="XM_003171149.1"/>
</dbReference>
<evidence type="ECO:0000259" key="2">
    <source>
        <dbReference type="Pfam" id="PF03959"/>
    </source>
</evidence>
<keyword evidence="1" id="KW-0378">Hydrolase</keyword>
<evidence type="ECO:0000313" key="4">
    <source>
        <dbReference type="Proteomes" id="UP000002669"/>
    </source>
</evidence>
<dbReference type="InterPro" id="IPR005645">
    <property type="entry name" value="FSH-like_dom"/>
</dbReference>
<dbReference type="VEuPathDB" id="FungiDB:MGYG_07196"/>
<dbReference type="InterPro" id="IPR029058">
    <property type="entry name" value="AB_hydrolase_fold"/>
</dbReference>
<dbReference type="PANTHER" id="PTHR48070">
    <property type="entry name" value="ESTERASE OVCA2"/>
    <property type="match status" value="1"/>
</dbReference>
<dbReference type="GO" id="GO:0005634">
    <property type="term" value="C:nucleus"/>
    <property type="evidence" value="ECO:0007669"/>
    <property type="project" value="TreeGrafter"/>
</dbReference>
<dbReference type="STRING" id="535722.E4V2C4"/>
<dbReference type="GO" id="GO:0016787">
    <property type="term" value="F:hydrolase activity"/>
    <property type="evidence" value="ECO:0007669"/>
    <property type="project" value="UniProtKB-KW"/>
</dbReference>
<dbReference type="InterPro" id="IPR050593">
    <property type="entry name" value="LovG"/>
</dbReference>
<dbReference type="InParanoid" id="E4V2C4"/>
<dbReference type="OrthoDB" id="414698at2759"/>
<dbReference type="GeneID" id="10026447"/>
<dbReference type="Gene3D" id="3.40.50.1820">
    <property type="entry name" value="alpha/beta hydrolase"/>
    <property type="match status" value="1"/>
</dbReference>
<accession>E4V2C4</accession>
<dbReference type="OMA" id="LHTEGNW"/>
<dbReference type="Pfam" id="PF03959">
    <property type="entry name" value="FSH1"/>
    <property type="match status" value="1"/>
</dbReference>
<evidence type="ECO:0000256" key="1">
    <source>
        <dbReference type="ARBA" id="ARBA00022801"/>
    </source>
</evidence>
<proteinExistence type="predicted"/>
<reference evidence="4" key="1">
    <citation type="journal article" date="2012" name="MBio">
        <title>Comparative genome analysis of Trichophyton rubrum and related dermatophytes reveals candidate genes involved in infection.</title>
        <authorList>
            <person name="Martinez D.A."/>
            <person name="Oliver B.G."/>
            <person name="Graeser Y."/>
            <person name="Goldberg J.M."/>
            <person name="Li W."/>
            <person name="Martinez-Rossi N.M."/>
            <person name="Monod M."/>
            <person name="Shelest E."/>
            <person name="Barton R.C."/>
            <person name="Birch E."/>
            <person name="Brakhage A.A."/>
            <person name="Chen Z."/>
            <person name="Gurr S.J."/>
            <person name="Heiman D."/>
            <person name="Heitman J."/>
            <person name="Kosti I."/>
            <person name="Rossi A."/>
            <person name="Saif S."/>
            <person name="Samalova M."/>
            <person name="Saunders C.W."/>
            <person name="Shea T."/>
            <person name="Summerbell R.C."/>
            <person name="Xu J."/>
            <person name="Young S."/>
            <person name="Zeng Q."/>
            <person name="Birren B.W."/>
            <person name="Cuomo C.A."/>
            <person name="White T.C."/>
        </authorList>
    </citation>
    <scope>NUCLEOTIDE SEQUENCE [LARGE SCALE GENOMIC DNA]</scope>
    <source>
        <strain evidence="4">ATCC MYA-4604 / CBS 118893</strain>
    </source>
</reference>
<dbReference type="eggNOG" id="ENOG502S1CW">
    <property type="taxonomic scope" value="Eukaryota"/>
</dbReference>
<gene>
    <name evidence="3" type="ORF">MGYG_07196</name>
</gene>
<dbReference type="GO" id="GO:0019748">
    <property type="term" value="P:secondary metabolic process"/>
    <property type="evidence" value="ECO:0007669"/>
    <property type="project" value="TreeGrafter"/>
</dbReference>
<feature type="domain" description="Serine hydrolase" evidence="2">
    <location>
        <begin position="1"/>
        <end position="265"/>
    </location>
</feature>
<keyword evidence="4" id="KW-1185">Reference proteome</keyword>
<dbReference type="Proteomes" id="UP000002669">
    <property type="component" value="Unassembled WGS sequence"/>
</dbReference>
<dbReference type="HOGENOM" id="CLU_051938_4_3_1"/>
<evidence type="ECO:0000313" key="3">
    <source>
        <dbReference type="EMBL" id="EFR04189.1"/>
    </source>
</evidence>
<sequence length="285" mass="32174">MKVLCLHGQGSNNEIFKLQTASFRADLPDFSFEFVQGTVPHTEGNWSLFTTSFSELPLYNYYNPISASSITQVEDEMLELIEQQGPFDGVIGYSGGAALAGQLLIRDRRNNPSRLPYERIFRWAVFINAGTPLEVFKISEMDVCAGVIEESAPKEAHQILLRPSNIRVREEEAKRHPDYDPEQIKLQLGKLKTRQLADSRLFMTDGITGIARYDGIIQGALIDIATLHVRSPTATNRHWGLGLMEMCEPAMMMEFLHDHGHDFPRGYADMKKVARLIRELSEMAG</sequence>
<protein>
    <recommendedName>
        <fullName evidence="2">Serine hydrolase domain-containing protein</fullName>
    </recommendedName>
</protein>
<name>E4V2C4_ARTGP</name>
<dbReference type="SUPFAM" id="SSF53474">
    <property type="entry name" value="alpha/beta-Hydrolases"/>
    <property type="match status" value="1"/>
</dbReference>
<dbReference type="PANTHER" id="PTHR48070:SF7">
    <property type="entry name" value="SERINE HYDROLASE FSH DOMAIN-CONTAINING PROTEIN-RELATED"/>
    <property type="match status" value="1"/>
</dbReference>
<organism evidence="4">
    <name type="scientific">Arthroderma gypseum (strain ATCC MYA-4604 / CBS 118893)</name>
    <name type="common">Microsporum gypseum</name>
    <dbReference type="NCBI Taxonomy" id="535722"/>
    <lineage>
        <taxon>Eukaryota</taxon>
        <taxon>Fungi</taxon>
        <taxon>Dikarya</taxon>
        <taxon>Ascomycota</taxon>
        <taxon>Pezizomycotina</taxon>
        <taxon>Eurotiomycetes</taxon>
        <taxon>Eurotiomycetidae</taxon>
        <taxon>Onygenales</taxon>
        <taxon>Arthrodermataceae</taxon>
        <taxon>Nannizzia</taxon>
    </lineage>
</organism>